<feature type="signal peptide" evidence="1">
    <location>
        <begin position="1"/>
        <end position="20"/>
    </location>
</feature>
<dbReference type="Proteomes" id="UP000203229">
    <property type="component" value="Chromosome"/>
</dbReference>
<protein>
    <recommendedName>
        <fullName evidence="4">Lipoprotein</fullName>
    </recommendedName>
</protein>
<dbReference type="OrthoDB" id="388174at2"/>
<gene>
    <name evidence="2" type="ORF">SCORR_v1c00250</name>
</gene>
<accession>A0A222EMP7</accession>
<dbReference type="EMBL" id="CP022535">
    <property type="protein sequence ID" value="ASP27800.1"/>
    <property type="molecule type" value="Genomic_DNA"/>
</dbReference>
<proteinExistence type="predicted"/>
<name>A0A222EMP7_9MOLU</name>
<evidence type="ECO:0008006" key="4">
    <source>
        <dbReference type="Google" id="ProtNLM"/>
    </source>
</evidence>
<evidence type="ECO:0000313" key="2">
    <source>
        <dbReference type="EMBL" id="ASP27800.1"/>
    </source>
</evidence>
<evidence type="ECO:0000256" key="1">
    <source>
        <dbReference type="SAM" id="SignalP"/>
    </source>
</evidence>
<organism evidence="2 3">
    <name type="scientific">Spiroplasma corruscae</name>
    <dbReference type="NCBI Taxonomy" id="216934"/>
    <lineage>
        <taxon>Bacteria</taxon>
        <taxon>Bacillati</taxon>
        <taxon>Mycoplasmatota</taxon>
        <taxon>Mollicutes</taxon>
        <taxon>Entomoplasmatales</taxon>
        <taxon>Spiroplasmataceae</taxon>
        <taxon>Spiroplasma</taxon>
    </lineage>
</organism>
<evidence type="ECO:0000313" key="3">
    <source>
        <dbReference type="Proteomes" id="UP000203229"/>
    </source>
</evidence>
<keyword evidence="1" id="KW-0732">Signal</keyword>
<dbReference type="RefSeq" id="WP_094047963.1">
    <property type="nucleotide sequence ID" value="NZ_CP022535.1"/>
</dbReference>
<dbReference type="KEGG" id="scou:SCORR_v1c00250"/>
<dbReference type="AlphaFoldDB" id="A0A222EMP7"/>
<feature type="chain" id="PRO_5013211261" description="Lipoprotein" evidence="1">
    <location>
        <begin position="21"/>
        <end position="457"/>
    </location>
</feature>
<sequence>MKKVLTLLSALMLTSTAAINTVSCEAPTDGMDVYVGGKKEYKLKWRGEDKDIRATELFSNGNNKLMTNLTIQLLEALTYKDSKYQNIEKRTKEQKFLGESGLGLSLDYILNDSYTSKKAKINFDNDSTKDEFIEDYTRSSKNTRFKSLDYKINSIKLDDKNLSAEYGNSNTKITTFNGNNSFGVTLENDYNEKAELDKSEVTSDSNVTKQNLSDFYDLNWSTYYPELFENDSFGYFSEYKDKLAFAMSSEEADNFYDKLLNNVTTESQNLIKGVNKTTFSLIHKQLVDSKDKVEIGFLMPSDFLLKKADKGERAISEYSEDAYDISKGAKLFRVKDKKEIGSQNDKENEGKTFVYSKALNAPSISLDFVVPSDNGDEKSYTVNIDGLNNMVVGLTLSNFKISEKKDESNGSARKDLVYYWYEPTIYQFSDKKFFKIGEENMFESLDIEKVNINVTKK</sequence>
<keyword evidence="3" id="KW-1185">Reference proteome</keyword>
<reference evidence="2 3" key="1">
    <citation type="submission" date="2017-07" db="EMBL/GenBank/DDBJ databases">
        <title>Complete genome sequence of Spiroplasma corruscae EC-1 (DSM 19793).</title>
        <authorList>
            <person name="Tsai Y.-M."/>
            <person name="Lo W.-S."/>
            <person name="Kuo C.-H."/>
        </authorList>
    </citation>
    <scope>NUCLEOTIDE SEQUENCE [LARGE SCALE GENOMIC DNA]</scope>
    <source>
        <strain evidence="2 3">EC-1</strain>
    </source>
</reference>